<dbReference type="InterPro" id="IPR036291">
    <property type="entry name" value="NAD(P)-bd_dom_sf"/>
</dbReference>
<dbReference type="PANTHER" id="PTHR43391">
    <property type="entry name" value="RETINOL DEHYDROGENASE-RELATED"/>
    <property type="match status" value="1"/>
</dbReference>
<name>A0A0V9UQX0_9NOCA</name>
<evidence type="ECO:0000313" key="6">
    <source>
        <dbReference type="Proteomes" id="UP000053060"/>
    </source>
</evidence>
<comment type="caution">
    <text evidence="5">The sequence shown here is derived from an EMBL/GenBank/DDBJ whole genome shotgun (WGS) entry which is preliminary data.</text>
</comment>
<dbReference type="NCBIfam" id="NF006123">
    <property type="entry name" value="PRK08267.1"/>
    <property type="match status" value="1"/>
</dbReference>
<comment type="similarity">
    <text evidence="1 3">Belongs to the short-chain dehydrogenases/reductases (SDR) family.</text>
</comment>
<reference evidence="6" key="1">
    <citation type="submission" date="2015-01" db="EMBL/GenBank/DDBJ databases">
        <title>Draft genome sequence of Rhodococcus pyridinivorans strain KG-16, a hydrocarbon-degrading bacterium.</title>
        <authorList>
            <person name="Aggarwal R.K."/>
            <person name="Dawar C."/>
        </authorList>
    </citation>
    <scope>NUCLEOTIDE SEQUENCE [LARGE SCALE GENOMIC DNA]</scope>
    <source>
        <strain evidence="6">KG-16</strain>
    </source>
</reference>
<dbReference type="PANTHER" id="PTHR43391:SF82">
    <property type="entry name" value="OXIDOREDUCTASE SADH-RELATED"/>
    <property type="match status" value="1"/>
</dbReference>
<dbReference type="EMBL" id="AZXY01000001">
    <property type="protein sequence ID" value="KSZ60384.1"/>
    <property type="molecule type" value="Genomic_DNA"/>
</dbReference>
<dbReference type="InterPro" id="IPR057326">
    <property type="entry name" value="KR_dom"/>
</dbReference>
<proteinExistence type="inferred from homology"/>
<protein>
    <submittedName>
        <fullName evidence="5">Short-chain dehydrogenase</fullName>
    </submittedName>
</protein>
<organism evidence="5 6">
    <name type="scientific">Rhodococcus pyridinivorans KG-16</name>
    <dbReference type="NCBI Taxonomy" id="1441730"/>
    <lineage>
        <taxon>Bacteria</taxon>
        <taxon>Bacillati</taxon>
        <taxon>Actinomycetota</taxon>
        <taxon>Actinomycetes</taxon>
        <taxon>Mycobacteriales</taxon>
        <taxon>Nocardiaceae</taxon>
        <taxon>Rhodococcus</taxon>
    </lineage>
</organism>
<dbReference type="InterPro" id="IPR002347">
    <property type="entry name" value="SDR_fam"/>
</dbReference>
<dbReference type="RefSeq" id="WP_060650497.1">
    <property type="nucleotide sequence ID" value="NZ_AZXY01000001.1"/>
</dbReference>
<dbReference type="SUPFAM" id="SSF51735">
    <property type="entry name" value="NAD(P)-binding Rossmann-fold domains"/>
    <property type="match status" value="1"/>
</dbReference>
<dbReference type="GO" id="GO:0016491">
    <property type="term" value="F:oxidoreductase activity"/>
    <property type="evidence" value="ECO:0007669"/>
    <property type="project" value="UniProtKB-KW"/>
</dbReference>
<evidence type="ECO:0000256" key="1">
    <source>
        <dbReference type="ARBA" id="ARBA00006484"/>
    </source>
</evidence>
<dbReference type="Gene3D" id="3.40.50.720">
    <property type="entry name" value="NAD(P)-binding Rossmann-like Domain"/>
    <property type="match status" value="1"/>
</dbReference>
<gene>
    <name evidence="5" type="ORF">Z045_02745</name>
</gene>
<evidence type="ECO:0000259" key="4">
    <source>
        <dbReference type="SMART" id="SM00822"/>
    </source>
</evidence>
<dbReference type="PRINTS" id="PR00081">
    <property type="entry name" value="GDHRDH"/>
</dbReference>
<feature type="domain" description="Ketoreductase" evidence="4">
    <location>
        <begin position="4"/>
        <end position="193"/>
    </location>
</feature>
<dbReference type="SMART" id="SM00822">
    <property type="entry name" value="PKS_KR"/>
    <property type="match status" value="1"/>
</dbReference>
<dbReference type="PATRIC" id="fig|1441730.3.peg.580"/>
<dbReference type="PRINTS" id="PR00080">
    <property type="entry name" value="SDRFAMILY"/>
</dbReference>
<dbReference type="Pfam" id="PF00106">
    <property type="entry name" value="adh_short"/>
    <property type="match status" value="1"/>
</dbReference>
<dbReference type="AlphaFoldDB" id="A0A0V9UQX0"/>
<evidence type="ECO:0000256" key="3">
    <source>
        <dbReference type="RuleBase" id="RU000363"/>
    </source>
</evidence>
<accession>A0A0V9UQX0</accession>
<keyword evidence="2" id="KW-0560">Oxidoreductase</keyword>
<dbReference type="Proteomes" id="UP000053060">
    <property type="component" value="Unassembled WGS sequence"/>
</dbReference>
<sequence length="260" mass="27651">MSAPSVVITGAAAGIGRSTALLFARHGYRVGAFDIDTAGLASLAEEGASITAGRIATGALDVTDTSAWTRVLEEFCTDGRLDVLVNNAGLLSSGPFEDTPASRHRQLVDVNVTGVVLGCHAAFPYLRDTPGAHIVNMCSASALYGQPELATYSATKFAVRGLTEALELEWARHDIKVQALWPLFVDTNMVDGMDIGSRRSLGVNLGADDVARAVFDATRPTRRSGRVHRPVGRQATVLATLAQVSPGWMNRLVNRRLTGH</sequence>
<evidence type="ECO:0000256" key="2">
    <source>
        <dbReference type="ARBA" id="ARBA00023002"/>
    </source>
</evidence>
<evidence type="ECO:0000313" key="5">
    <source>
        <dbReference type="EMBL" id="KSZ60384.1"/>
    </source>
</evidence>
<reference evidence="5 6" key="2">
    <citation type="journal article" date="2016" name="Genome Announc.">
        <title>Draft Genome Sequence of a Versatile Hydrocarbon-Degrading Bacterium, Rhodococcus pyridinivorans Strain KG-16, Collected from Oil Fields in India.</title>
        <authorList>
            <person name="Aggarwal R.K."/>
            <person name="Dawar C."/>
            <person name="Phanindranath R."/>
            <person name="Mutnuri L."/>
            <person name="Dayal A.M."/>
        </authorList>
    </citation>
    <scope>NUCLEOTIDE SEQUENCE [LARGE SCALE GENOMIC DNA]</scope>
    <source>
        <strain evidence="5 6">KG-16</strain>
    </source>
</reference>